<feature type="domain" description="Myb/SANT-like" evidence="2">
    <location>
        <begin position="1"/>
        <end position="90"/>
    </location>
</feature>
<gene>
    <name evidence="3" type="ORF">D9613_007678</name>
</gene>
<protein>
    <recommendedName>
        <fullName evidence="2">Myb/SANT-like domain-containing protein</fullName>
    </recommendedName>
</protein>
<evidence type="ECO:0000313" key="4">
    <source>
        <dbReference type="Proteomes" id="UP000521872"/>
    </source>
</evidence>
<organism evidence="3 4">
    <name type="scientific">Agrocybe pediades</name>
    <dbReference type="NCBI Taxonomy" id="84607"/>
    <lineage>
        <taxon>Eukaryota</taxon>
        <taxon>Fungi</taxon>
        <taxon>Dikarya</taxon>
        <taxon>Basidiomycota</taxon>
        <taxon>Agaricomycotina</taxon>
        <taxon>Agaricomycetes</taxon>
        <taxon>Agaricomycetidae</taxon>
        <taxon>Agaricales</taxon>
        <taxon>Agaricineae</taxon>
        <taxon>Strophariaceae</taxon>
        <taxon>Agrocybe</taxon>
    </lineage>
</organism>
<accession>A0A8H4QMV5</accession>
<dbReference type="AlphaFoldDB" id="A0A8H4QMV5"/>
<evidence type="ECO:0000259" key="2">
    <source>
        <dbReference type="Pfam" id="PF12776"/>
    </source>
</evidence>
<sequence length="217" mass="23306">MVEVLKEQKNLGNQSGAGWKSQVWTMIETALLKISQEKGSSKTAANLMQSFSSRNSSFNLAVHALHNASGFGWDEGSNIVTASDSVWDTYLKAHSASKKWKSTSFPVYDDMYFLVNGIVATGDSAFHLGQSVLPSSPAPYLSSPAPAGPLPSDDVFQEVPAPVCSSSLQPVSDEEMSPPKALSTPTHSKKQERAETESPYGPLPSSSVSCLLKQPRK</sequence>
<proteinExistence type="predicted"/>
<feature type="region of interest" description="Disordered" evidence="1">
    <location>
        <begin position="163"/>
        <end position="217"/>
    </location>
</feature>
<dbReference type="Pfam" id="PF12776">
    <property type="entry name" value="Myb_DNA-bind_3"/>
    <property type="match status" value="1"/>
</dbReference>
<dbReference type="EMBL" id="JAACJL010000045">
    <property type="protein sequence ID" value="KAF4614057.1"/>
    <property type="molecule type" value="Genomic_DNA"/>
</dbReference>
<dbReference type="InterPro" id="IPR024752">
    <property type="entry name" value="Myb/SANT-like_dom"/>
</dbReference>
<keyword evidence="4" id="KW-1185">Reference proteome</keyword>
<comment type="caution">
    <text evidence="3">The sequence shown here is derived from an EMBL/GenBank/DDBJ whole genome shotgun (WGS) entry which is preliminary data.</text>
</comment>
<dbReference type="Proteomes" id="UP000521872">
    <property type="component" value="Unassembled WGS sequence"/>
</dbReference>
<evidence type="ECO:0000313" key="3">
    <source>
        <dbReference type="EMBL" id="KAF4614057.1"/>
    </source>
</evidence>
<dbReference type="PANTHER" id="PTHR46929:SF3">
    <property type="entry name" value="MYB_SANT-LIKE DOMAIN-CONTAINING PROTEIN"/>
    <property type="match status" value="1"/>
</dbReference>
<name>A0A8H4QMV5_9AGAR</name>
<dbReference type="PANTHER" id="PTHR46929">
    <property type="entry name" value="EXPRESSED PROTEIN"/>
    <property type="match status" value="1"/>
</dbReference>
<evidence type="ECO:0000256" key="1">
    <source>
        <dbReference type="SAM" id="MobiDB-lite"/>
    </source>
</evidence>
<reference evidence="3 4" key="1">
    <citation type="submission" date="2019-12" db="EMBL/GenBank/DDBJ databases">
        <authorList>
            <person name="Floudas D."/>
            <person name="Bentzer J."/>
            <person name="Ahren D."/>
            <person name="Johansson T."/>
            <person name="Persson P."/>
            <person name="Tunlid A."/>
        </authorList>
    </citation>
    <scope>NUCLEOTIDE SEQUENCE [LARGE SCALE GENOMIC DNA]</scope>
    <source>
        <strain evidence="3 4">CBS 102.39</strain>
    </source>
</reference>